<protein>
    <submittedName>
        <fullName evidence="1">Uncharacterized protein</fullName>
    </submittedName>
</protein>
<evidence type="ECO:0000313" key="1">
    <source>
        <dbReference type="EMBL" id="OHT07743.1"/>
    </source>
</evidence>
<sequence length="289" mass="33483">MALNINYKSNLKLPCEYFILNIYVEYPDLILSLGSLSHLLCYLLHSFPLDLAQQELVNYVCQKQPQQVAKYWCGLPLEEKDKIEKFLDVKNVLKNKRKTNRNKKNGGNHLEKNILTQIFEIFDKGDASDLNECLTLIDNYSDQLSDCIMKFNDIFDYSFYLKFVRFISKCKNNDIDNNSNLVENICAKYFGDSQLLIFLGNDWISHDLINGTAKIIWSSPSSLLQGSDKYLLNLYQVFKGSKGSTRYDIVKIFIAIEYVTNVSIFNFPDVIEPYRGLIESMIDQFQVDS</sequence>
<dbReference type="VEuPathDB" id="TrichDB:TRFO_23914"/>
<gene>
    <name evidence="1" type="ORF">TRFO_23914</name>
</gene>
<evidence type="ECO:0000313" key="2">
    <source>
        <dbReference type="Proteomes" id="UP000179807"/>
    </source>
</evidence>
<organism evidence="1 2">
    <name type="scientific">Tritrichomonas foetus</name>
    <dbReference type="NCBI Taxonomy" id="1144522"/>
    <lineage>
        <taxon>Eukaryota</taxon>
        <taxon>Metamonada</taxon>
        <taxon>Parabasalia</taxon>
        <taxon>Tritrichomonadida</taxon>
        <taxon>Tritrichomonadidae</taxon>
        <taxon>Tritrichomonas</taxon>
    </lineage>
</organism>
<proteinExistence type="predicted"/>
<dbReference type="Proteomes" id="UP000179807">
    <property type="component" value="Unassembled WGS sequence"/>
</dbReference>
<keyword evidence="2" id="KW-1185">Reference proteome</keyword>
<dbReference type="AlphaFoldDB" id="A0A1J4K8L1"/>
<reference evidence="1" key="1">
    <citation type="submission" date="2016-10" db="EMBL/GenBank/DDBJ databases">
        <authorList>
            <person name="Benchimol M."/>
            <person name="Almeida L.G."/>
            <person name="Vasconcelos A.T."/>
            <person name="Perreira-Neves A."/>
            <person name="Rosa I.A."/>
            <person name="Tasca T."/>
            <person name="Bogo M.R."/>
            <person name="de Souza W."/>
        </authorList>
    </citation>
    <scope>NUCLEOTIDE SEQUENCE [LARGE SCALE GENOMIC DNA]</scope>
    <source>
        <strain evidence="1">K</strain>
    </source>
</reference>
<name>A0A1J4K8L1_9EUKA</name>
<dbReference type="OrthoDB" id="10675799at2759"/>
<comment type="caution">
    <text evidence="1">The sequence shown here is derived from an EMBL/GenBank/DDBJ whole genome shotgun (WGS) entry which is preliminary data.</text>
</comment>
<dbReference type="EMBL" id="MLAK01000687">
    <property type="protein sequence ID" value="OHT07743.1"/>
    <property type="molecule type" value="Genomic_DNA"/>
</dbReference>
<dbReference type="RefSeq" id="XP_068360879.1">
    <property type="nucleotide sequence ID" value="XM_068503449.1"/>
</dbReference>
<dbReference type="GeneID" id="94838153"/>
<accession>A0A1J4K8L1</accession>